<dbReference type="Pfam" id="PF04230">
    <property type="entry name" value="PS_pyruv_trans"/>
    <property type="match status" value="1"/>
</dbReference>
<comment type="caution">
    <text evidence="2">The sequence shown here is derived from an EMBL/GenBank/DDBJ whole genome shotgun (WGS) entry which is preliminary data.</text>
</comment>
<sequence length="415" mass="43967">MAVAPTQPLRVGLYGFFGMGNLGNEGSLAAVVAHLRAAHPDVQVVCFGADAAQVEREHGVPGRQLMAFRARPGDRRLVTRARKVLGRLWDVPRTVRMVGQVDVLVVPGTGVLESRLMSTPWGLPYWMAIAFTACHLRGRPSALVSVGAEPATRAATRLLMRQAVRSATHVTYRDTASAQAARGMGAAGRPGTVAPDVAFALPDPVGVAVRPGHVVVGVMSYSGAADDPGRGPEVAEAYRARMTEVVTRLLDGGHTVTFLVGDRADLGLAETLEHRVREARPLLGDSLTTSHARDLAGLMTEMAAAEVVVATRFHNIICALKARRPVVSLGYAGKNADLLERFGLEGFDQPVDAFDVERVLADVDRLLATQDAVTRVIAAALVDVERDVAAHLTAVSSALLGSDEGVRPSPSRSLA</sequence>
<protein>
    <submittedName>
        <fullName evidence="2">Polysaccharide pyruvyl transferase family protein</fullName>
    </submittedName>
</protein>
<evidence type="ECO:0000259" key="1">
    <source>
        <dbReference type="Pfam" id="PF04230"/>
    </source>
</evidence>
<name>A0ABP8JWB7_9MICO</name>
<reference evidence="3" key="1">
    <citation type="journal article" date="2019" name="Int. J. Syst. Evol. Microbiol.">
        <title>The Global Catalogue of Microorganisms (GCM) 10K type strain sequencing project: providing services to taxonomists for standard genome sequencing and annotation.</title>
        <authorList>
            <consortium name="The Broad Institute Genomics Platform"/>
            <consortium name="The Broad Institute Genome Sequencing Center for Infectious Disease"/>
            <person name="Wu L."/>
            <person name="Ma J."/>
        </authorList>
    </citation>
    <scope>NUCLEOTIDE SEQUENCE [LARGE SCALE GENOMIC DNA]</scope>
    <source>
        <strain evidence="3">JCM 17809</strain>
    </source>
</reference>
<gene>
    <name evidence="2" type="ORF">GCM10023168_01570</name>
</gene>
<dbReference type="RefSeq" id="WP_345201227.1">
    <property type="nucleotide sequence ID" value="NZ_BAABGM010000001.1"/>
</dbReference>
<evidence type="ECO:0000313" key="3">
    <source>
        <dbReference type="Proteomes" id="UP001500945"/>
    </source>
</evidence>
<dbReference type="GO" id="GO:0016740">
    <property type="term" value="F:transferase activity"/>
    <property type="evidence" value="ECO:0007669"/>
    <property type="project" value="UniProtKB-KW"/>
</dbReference>
<proteinExistence type="predicted"/>
<dbReference type="Proteomes" id="UP001500945">
    <property type="component" value="Unassembled WGS sequence"/>
</dbReference>
<dbReference type="InterPro" id="IPR007345">
    <property type="entry name" value="Polysacch_pyruvyl_Trfase"/>
</dbReference>
<keyword evidence="3" id="KW-1185">Reference proteome</keyword>
<keyword evidence="2" id="KW-0808">Transferase</keyword>
<evidence type="ECO:0000313" key="2">
    <source>
        <dbReference type="EMBL" id="GAA4397010.1"/>
    </source>
</evidence>
<organism evidence="2 3">
    <name type="scientific">Fodinibacter luteus</name>
    <dbReference type="NCBI Taxonomy" id="552064"/>
    <lineage>
        <taxon>Bacteria</taxon>
        <taxon>Bacillati</taxon>
        <taxon>Actinomycetota</taxon>
        <taxon>Actinomycetes</taxon>
        <taxon>Micrococcales</taxon>
        <taxon>Intrasporangiaceae</taxon>
        <taxon>Fodinibacter (ex Wang et al. 2009)</taxon>
    </lineage>
</organism>
<feature type="domain" description="Polysaccharide pyruvyl transferase" evidence="1">
    <location>
        <begin position="21"/>
        <end position="331"/>
    </location>
</feature>
<dbReference type="EMBL" id="BAABGM010000001">
    <property type="protein sequence ID" value="GAA4397010.1"/>
    <property type="molecule type" value="Genomic_DNA"/>
</dbReference>
<dbReference type="PANTHER" id="PTHR36836:SF1">
    <property type="entry name" value="COLANIC ACID BIOSYNTHESIS PROTEIN WCAK"/>
    <property type="match status" value="1"/>
</dbReference>
<dbReference type="PANTHER" id="PTHR36836">
    <property type="entry name" value="COLANIC ACID BIOSYNTHESIS PROTEIN WCAK"/>
    <property type="match status" value="1"/>
</dbReference>
<accession>A0ABP8JWB7</accession>